<gene>
    <name evidence="2" type="ORF">Tco_0654658</name>
</gene>
<dbReference type="Proteomes" id="UP001151760">
    <property type="component" value="Unassembled WGS sequence"/>
</dbReference>
<reference evidence="2" key="2">
    <citation type="submission" date="2022-01" db="EMBL/GenBank/DDBJ databases">
        <authorList>
            <person name="Yamashiro T."/>
            <person name="Shiraishi A."/>
            <person name="Satake H."/>
            <person name="Nakayama K."/>
        </authorList>
    </citation>
    <scope>NUCLEOTIDE SEQUENCE</scope>
</reference>
<evidence type="ECO:0000313" key="2">
    <source>
        <dbReference type="EMBL" id="GJS59874.1"/>
    </source>
</evidence>
<protein>
    <submittedName>
        <fullName evidence="2">Uncharacterized protein</fullName>
    </submittedName>
</protein>
<proteinExistence type="predicted"/>
<dbReference type="EMBL" id="BQNB010009180">
    <property type="protein sequence ID" value="GJS59874.1"/>
    <property type="molecule type" value="Genomic_DNA"/>
</dbReference>
<evidence type="ECO:0000313" key="3">
    <source>
        <dbReference type="Proteomes" id="UP001151760"/>
    </source>
</evidence>
<feature type="coiled-coil region" evidence="1">
    <location>
        <begin position="65"/>
        <end position="159"/>
    </location>
</feature>
<accession>A0ABQ4X3Y8</accession>
<sequence length="160" mass="19044">MLLATKDEAGVHLDEEENDFMLDNVYGNNMLEELYAAVIMMARIQPTDEKSDIKPTYDVELLSEQALLQRELETCKELVKEFENKLEQDLGYKEAYEELQNEMNLEKEQLLNEKEEIREELLKTQNETLKIKRETDLYKKAFKERENKYLEDIVTLEENL</sequence>
<comment type="caution">
    <text evidence="2">The sequence shown here is derived from an EMBL/GenBank/DDBJ whole genome shotgun (WGS) entry which is preliminary data.</text>
</comment>
<organism evidence="2 3">
    <name type="scientific">Tanacetum coccineum</name>
    <dbReference type="NCBI Taxonomy" id="301880"/>
    <lineage>
        <taxon>Eukaryota</taxon>
        <taxon>Viridiplantae</taxon>
        <taxon>Streptophyta</taxon>
        <taxon>Embryophyta</taxon>
        <taxon>Tracheophyta</taxon>
        <taxon>Spermatophyta</taxon>
        <taxon>Magnoliopsida</taxon>
        <taxon>eudicotyledons</taxon>
        <taxon>Gunneridae</taxon>
        <taxon>Pentapetalae</taxon>
        <taxon>asterids</taxon>
        <taxon>campanulids</taxon>
        <taxon>Asterales</taxon>
        <taxon>Asteraceae</taxon>
        <taxon>Asteroideae</taxon>
        <taxon>Anthemideae</taxon>
        <taxon>Anthemidinae</taxon>
        <taxon>Tanacetum</taxon>
    </lineage>
</organism>
<keyword evidence="1" id="KW-0175">Coiled coil</keyword>
<name>A0ABQ4X3Y8_9ASTR</name>
<evidence type="ECO:0000256" key="1">
    <source>
        <dbReference type="SAM" id="Coils"/>
    </source>
</evidence>
<reference evidence="2" key="1">
    <citation type="journal article" date="2022" name="Int. J. Mol. Sci.">
        <title>Draft Genome of Tanacetum Coccineum: Genomic Comparison of Closely Related Tanacetum-Family Plants.</title>
        <authorList>
            <person name="Yamashiro T."/>
            <person name="Shiraishi A."/>
            <person name="Nakayama K."/>
            <person name="Satake H."/>
        </authorList>
    </citation>
    <scope>NUCLEOTIDE SEQUENCE</scope>
</reference>
<keyword evidence="3" id="KW-1185">Reference proteome</keyword>